<dbReference type="InterPro" id="IPR039498">
    <property type="entry name" value="NTP_transf_5"/>
</dbReference>
<dbReference type="RefSeq" id="WP_307297293.1">
    <property type="nucleotide sequence ID" value="NZ_JAUSXV010000001.1"/>
</dbReference>
<evidence type="ECO:0008006" key="3">
    <source>
        <dbReference type="Google" id="ProtNLM"/>
    </source>
</evidence>
<evidence type="ECO:0000313" key="1">
    <source>
        <dbReference type="EMBL" id="MDQ0648525.1"/>
    </source>
</evidence>
<dbReference type="AlphaFoldDB" id="A0AAW8EYH9"/>
<name>A0AAW8EYH9_9MICO</name>
<protein>
    <recommendedName>
        <fullName evidence="3">Nucleotidyltransferase family protein</fullName>
    </recommendedName>
</protein>
<dbReference type="EMBL" id="JAUSXV010000001">
    <property type="protein sequence ID" value="MDQ0648525.1"/>
    <property type="molecule type" value="Genomic_DNA"/>
</dbReference>
<proteinExistence type="predicted"/>
<dbReference type="Proteomes" id="UP001244427">
    <property type="component" value="Unassembled WGS sequence"/>
</dbReference>
<comment type="caution">
    <text evidence="1">The sequence shown here is derived from an EMBL/GenBank/DDBJ whole genome shotgun (WGS) entry which is preliminary data.</text>
</comment>
<gene>
    <name evidence="1" type="ORF">QFZ53_002721</name>
</gene>
<sequence>MSTDNAPLELLLALADHRQDADTTRADIERLIATADFDWGQFFALALFHKVAFLAWTRLWQLQSLETVLSAGMPLLLFNHWTQLHRVNECRTAAQFEALRAISQGLNGAEVRWMVGKGGPLLLGTCYPPGARKMYDLDLLAGRDDLDAIVSGMGDAGFSMGYWSPDKTTIDPLHTGELRNWLLHSRGLPNFLALQDDPVIDYLVAQVQFRVGSTATGGQSVAAERLLDVKTTTTMTWGVGTSFSVPSPSAVDLCIQLALHIARETIDPEHSEWHMSWNIIKLTDLARYVDATDFEIEALASRSAELGFREQVRYAIAAVSAVFPSERVSKAAAVLGVVSMPTLAELSQEFLAVADARTRSQSTWTTMVGVKTS</sequence>
<evidence type="ECO:0000313" key="2">
    <source>
        <dbReference type="Proteomes" id="UP001244427"/>
    </source>
</evidence>
<dbReference type="Pfam" id="PF14907">
    <property type="entry name" value="NTP_transf_5"/>
    <property type="match status" value="1"/>
</dbReference>
<reference evidence="1 2" key="1">
    <citation type="submission" date="2023-07" db="EMBL/GenBank/DDBJ databases">
        <title>Comparative genomics of wheat-associated soil bacteria to identify genetic determinants of phenazine resistance.</title>
        <authorList>
            <person name="Mouncey N."/>
        </authorList>
    </citation>
    <scope>NUCLEOTIDE SEQUENCE [LARGE SCALE GENOMIC DNA]</scope>
    <source>
        <strain evidence="1 2">W4I9-1</strain>
    </source>
</reference>
<accession>A0AAW8EYH9</accession>
<organism evidence="1 2">
    <name type="scientific">Microbacterium natoriense</name>
    <dbReference type="NCBI Taxonomy" id="284570"/>
    <lineage>
        <taxon>Bacteria</taxon>
        <taxon>Bacillati</taxon>
        <taxon>Actinomycetota</taxon>
        <taxon>Actinomycetes</taxon>
        <taxon>Micrococcales</taxon>
        <taxon>Microbacteriaceae</taxon>
        <taxon>Microbacterium</taxon>
    </lineage>
</organism>
<keyword evidence="2" id="KW-1185">Reference proteome</keyword>